<keyword evidence="1" id="KW-0732">Signal</keyword>
<evidence type="ECO:0008006" key="4">
    <source>
        <dbReference type="Google" id="ProtNLM"/>
    </source>
</evidence>
<accession>A0A839YV94</accession>
<organism evidence="2 3">
    <name type="scientific">Sphingomicrobium lutaoense</name>
    <dbReference type="NCBI Taxonomy" id="515949"/>
    <lineage>
        <taxon>Bacteria</taxon>
        <taxon>Pseudomonadati</taxon>
        <taxon>Pseudomonadota</taxon>
        <taxon>Alphaproteobacteria</taxon>
        <taxon>Sphingomonadales</taxon>
        <taxon>Sphingomonadaceae</taxon>
        <taxon>Sphingomicrobium</taxon>
    </lineage>
</organism>
<dbReference type="AlphaFoldDB" id="A0A839YV94"/>
<keyword evidence="3" id="KW-1185">Reference proteome</keyword>
<feature type="chain" id="PRO_5033028920" description="Secreted protein" evidence="1">
    <location>
        <begin position="25"/>
        <end position="66"/>
    </location>
</feature>
<dbReference type="EMBL" id="JACICF010000001">
    <property type="protein sequence ID" value="MBB3764131.1"/>
    <property type="molecule type" value="Genomic_DNA"/>
</dbReference>
<gene>
    <name evidence="2" type="ORF">FHS50_001154</name>
</gene>
<sequence>MPRSNCGMPAVAIAALALPLAACGEVPGDQTIEIEDGYDETIDNLETVSREADEKAASEMSNSLNN</sequence>
<proteinExistence type="predicted"/>
<dbReference type="Proteomes" id="UP000578569">
    <property type="component" value="Unassembled WGS sequence"/>
</dbReference>
<feature type="signal peptide" evidence="1">
    <location>
        <begin position="1"/>
        <end position="24"/>
    </location>
</feature>
<evidence type="ECO:0000313" key="2">
    <source>
        <dbReference type="EMBL" id="MBB3764131.1"/>
    </source>
</evidence>
<dbReference type="RefSeq" id="WP_183933415.1">
    <property type="nucleotide sequence ID" value="NZ_JACICF010000001.1"/>
</dbReference>
<reference evidence="2 3" key="1">
    <citation type="submission" date="2020-08" db="EMBL/GenBank/DDBJ databases">
        <title>Genomic Encyclopedia of Type Strains, Phase IV (KMG-IV): sequencing the most valuable type-strain genomes for metagenomic binning, comparative biology and taxonomic classification.</title>
        <authorList>
            <person name="Goeker M."/>
        </authorList>
    </citation>
    <scope>NUCLEOTIDE SEQUENCE [LARGE SCALE GENOMIC DNA]</scope>
    <source>
        <strain evidence="2 3">DSM 24194</strain>
    </source>
</reference>
<evidence type="ECO:0000313" key="3">
    <source>
        <dbReference type="Proteomes" id="UP000578569"/>
    </source>
</evidence>
<name>A0A839YV94_9SPHN</name>
<protein>
    <recommendedName>
        <fullName evidence="4">Secreted protein</fullName>
    </recommendedName>
</protein>
<evidence type="ECO:0000256" key="1">
    <source>
        <dbReference type="SAM" id="SignalP"/>
    </source>
</evidence>
<comment type="caution">
    <text evidence="2">The sequence shown here is derived from an EMBL/GenBank/DDBJ whole genome shotgun (WGS) entry which is preliminary data.</text>
</comment>